<accession>A0A370TQ10</accession>
<evidence type="ECO:0000313" key="2">
    <source>
        <dbReference type="EMBL" id="RDL37603.1"/>
    </source>
</evidence>
<gene>
    <name evidence="2" type="ORF">BP5553_05036</name>
</gene>
<sequence>MSVQPSNSGMGGGNDPPEKPPKKPSKSPPKKAYVKRAGFPSVAPRYCPCLPTCSNQRGINPQPETLGALFNRYNKNRRDWEGRKNLRLSTYGVPPGLNRRRRYLPPMTWIEYDEHNRRQFNLDRNNPRNITHEELELAVANSPGSIFDAGSQPAASHTTATNAGPSSTTLAQFDTPAQVATTAQMATAAQIATASQNASSATLTYEYPDPTHNAYDGLPYGAPGHPNGLGDAPSSGLNDGVDPEAAAVAEEQDLGNPFKVDPDLERQGNH</sequence>
<feature type="compositionally biased region" description="Polar residues" evidence="1">
    <location>
        <begin position="153"/>
        <end position="170"/>
    </location>
</feature>
<feature type="compositionally biased region" description="Basic residues" evidence="1">
    <location>
        <begin position="22"/>
        <end position="34"/>
    </location>
</feature>
<dbReference type="EMBL" id="NPIC01000003">
    <property type="protein sequence ID" value="RDL37603.1"/>
    <property type="molecule type" value="Genomic_DNA"/>
</dbReference>
<feature type="region of interest" description="Disordered" evidence="1">
    <location>
        <begin position="1"/>
        <end position="37"/>
    </location>
</feature>
<dbReference type="AlphaFoldDB" id="A0A370TQ10"/>
<dbReference type="Proteomes" id="UP000254866">
    <property type="component" value="Unassembled WGS sequence"/>
</dbReference>
<reference evidence="2 3" key="1">
    <citation type="journal article" date="2018" name="IMA Fungus">
        <title>IMA Genome-F 9: Draft genome sequence of Annulohypoxylon stygium, Aspergillus mulundensis, Berkeleyomyces basicola (syn. Thielaviopsis basicola), Ceratocystis smalleyi, two Cercospora beticola strains, Coleophoma cylindrospora, Fusarium fracticaudum, Phialophora cf. hyalina, and Morchella septimelata.</title>
        <authorList>
            <person name="Wingfield B.D."/>
            <person name="Bills G.F."/>
            <person name="Dong Y."/>
            <person name="Huang W."/>
            <person name="Nel W.J."/>
            <person name="Swalarsk-Parry B.S."/>
            <person name="Vaghefi N."/>
            <person name="Wilken P.M."/>
            <person name="An Z."/>
            <person name="de Beer Z.W."/>
            <person name="De Vos L."/>
            <person name="Chen L."/>
            <person name="Duong T.A."/>
            <person name="Gao Y."/>
            <person name="Hammerbacher A."/>
            <person name="Kikkert J.R."/>
            <person name="Li Y."/>
            <person name="Li H."/>
            <person name="Li K."/>
            <person name="Li Q."/>
            <person name="Liu X."/>
            <person name="Ma X."/>
            <person name="Naidoo K."/>
            <person name="Pethybridge S.J."/>
            <person name="Sun J."/>
            <person name="Steenkamp E.T."/>
            <person name="van der Nest M.A."/>
            <person name="van Wyk S."/>
            <person name="Wingfield M.J."/>
            <person name="Xiong C."/>
            <person name="Yue Q."/>
            <person name="Zhang X."/>
        </authorList>
    </citation>
    <scope>NUCLEOTIDE SEQUENCE [LARGE SCALE GENOMIC DNA]</scope>
    <source>
        <strain evidence="2 3">BP 5553</strain>
    </source>
</reference>
<proteinExistence type="predicted"/>
<name>A0A370TQ10_9HELO</name>
<feature type="compositionally biased region" description="Basic and acidic residues" evidence="1">
    <location>
        <begin position="260"/>
        <end position="270"/>
    </location>
</feature>
<organism evidence="2 3">
    <name type="scientific">Venustampulla echinocandica</name>
    <dbReference type="NCBI Taxonomy" id="2656787"/>
    <lineage>
        <taxon>Eukaryota</taxon>
        <taxon>Fungi</taxon>
        <taxon>Dikarya</taxon>
        <taxon>Ascomycota</taxon>
        <taxon>Pezizomycotina</taxon>
        <taxon>Leotiomycetes</taxon>
        <taxon>Helotiales</taxon>
        <taxon>Pleuroascaceae</taxon>
        <taxon>Venustampulla</taxon>
    </lineage>
</organism>
<dbReference type="RefSeq" id="XP_031870259.1">
    <property type="nucleotide sequence ID" value="XM_032013659.1"/>
</dbReference>
<feature type="region of interest" description="Disordered" evidence="1">
    <location>
        <begin position="146"/>
        <end position="170"/>
    </location>
</feature>
<dbReference type="GeneID" id="43597885"/>
<comment type="caution">
    <text evidence="2">The sequence shown here is derived from an EMBL/GenBank/DDBJ whole genome shotgun (WGS) entry which is preliminary data.</text>
</comment>
<evidence type="ECO:0000313" key="3">
    <source>
        <dbReference type="Proteomes" id="UP000254866"/>
    </source>
</evidence>
<feature type="region of interest" description="Disordered" evidence="1">
    <location>
        <begin position="214"/>
        <end position="270"/>
    </location>
</feature>
<keyword evidence="3" id="KW-1185">Reference proteome</keyword>
<protein>
    <submittedName>
        <fullName evidence="2">Uncharacterized protein</fullName>
    </submittedName>
</protein>
<evidence type="ECO:0000256" key="1">
    <source>
        <dbReference type="SAM" id="MobiDB-lite"/>
    </source>
</evidence>